<feature type="transmembrane region" description="Helical" evidence="5">
    <location>
        <begin position="188"/>
        <end position="209"/>
    </location>
</feature>
<accession>A0A8G0LPR9</accession>
<feature type="transmembrane region" description="Helical" evidence="5">
    <location>
        <begin position="125"/>
        <end position="143"/>
    </location>
</feature>
<dbReference type="PANTHER" id="PTHR48022:SF31">
    <property type="entry name" value="HEXOSE TRANSPORTER"/>
    <property type="match status" value="1"/>
</dbReference>
<dbReference type="GO" id="GO:0005351">
    <property type="term" value="F:carbohydrate:proton symporter activity"/>
    <property type="evidence" value="ECO:0007669"/>
    <property type="project" value="TreeGrafter"/>
</dbReference>
<evidence type="ECO:0000256" key="1">
    <source>
        <dbReference type="ARBA" id="ARBA00004141"/>
    </source>
</evidence>
<dbReference type="GO" id="GO:0016020">
    <property type="term" value="C:membrane"/>
    <property type="evidence" value="ECO:0007669"/>
    <property type="project" value="UniProtKB-SubCell"/>
</dbReference>
<gene>
    <name evidence="6" type="ORF">H0G86_010433</name>
</gene>
<keyword evidence="4 5" id="KW-0472">Membrane</keyword>
<keyword evidence="3 5" id="KW-1133">Transmembrane helix</keyword>
<dbReference type="AlphaFoldDB" id="A0A8G0LPR9"/>
<organism evidence="6 7">
    <name type="scientific">Trichoderma simmonsii</name>
    <dbReference type="NCBI Taxonomy" id="1491479"/>
    <lineage>
        <taxon>Eukaryota</taxon>
        <taxon>Fungi</taxon>
        <taxon>Dikarya</taxon>
        <taxon>Ascomycota</taxon>
        <taxon>Pezizomycotina</taxon>
        <taxon>Sordariomycetes</taxon>
        <taxon>Hypocreomycetidae</taxon>
        <taxon>Hypocreales</taxon>
        <taxon>Hypocreaceae</taxon>
        <taxon>Trichoderma</taxon>
    </lineage>
</organism>
<evidence type="ECO:0000256" key="2">
    <source>
        <dbReference type="ARBA" id="ARBA00022692"/>
    </source>
</evidence>
<dbReference type="InterPro" id="IPR036259">
    <property type="entry name" value="MFS_trans_sf"/>
</dbReference>
<keyword evidence="7" id="KW-1185">Reference proteome</keyword>
<evidence type="ECO:0000256" key="4">
    <source>
        <dbReference type="ARBA" id="ARBA00023136"/>
    </source>
</evidence>
<dbReference type="SUPFAM" id="SSF103473">
    <property type="entry name" value="MFS general substrate transporter"/>
    <property type="match status" value="1"/>
</dbReference>
<sequence length="364" mass="40386">MFSVFSIGFLPFIPESPRWLAYRGHHEAAQLAVALVSSNGNIEDPASNVLYEQIVKGIELERSQKLNMTIWGIVKDPVARRRLLIGSSTGIFASTAGNVIATFYLGAELKTAGITNIKSQLKANIVLNAWCLPCALAGTQFISRWGRKSTAIITEALLVACLLTIGLLTKKYAEDPDHASKALVYGNVAVMFLFQGIYSVAWTPLFSLYPPEIANFLIRTHTVAVTQLGQNLCGTILVLVTPIALQSIGWKMYIINASWDVAMVALIVSCGHPRLCLCTRLTNSSGTFGLKSKGNLWKRLIRYLILVVDSRGQLLVQTGKEILWPTLPLLRCRLCLVDCDRFCRRDGRLRTLLKEKLPRHEEQD</sequence>
<protein>
    <submittedName>
        <fullName evidence="6">MFS domain-containing protein</fullName>
    </submittedName>
</protein>
<evidence type="ECO:0000313" key="6">
    <source>
        <dbReference type="EMBL" id="QYT03481.1"/>
    </source>
</evidence>
<proteinExistence type="predicted"/>
<dbReference type="Pfam" id="PF00083">
    <property type="entry name" value="Sugar_tr"/>
    <property type="match status" value="1"/>
</dbReference>
<dbReference type="Proteomes" id="UP000826661">
    <property type="component" value="Chromosome VI"/>
</dbReference>
<dbReference type="InterPro" id="IPR050360">
    <property type="entry name" value="MFS_Sugar_Transporters"/>
</dbReference>
<dbReference type="EMBL" id="CP075869">
    <property type="protein sequence ID" value="QYT03481.1"/>
    <property type="molecule type" value="Genomic_DNA"/>
</dbReference>
<keyword evidence="2 5" id="KW-0812">Transmembrane</keyword>
<evidence type="ECO:0000313" key="7">
    <source>
        <dbReference type="Proteomes" id="UP000826661"/>
    </source>
</evidence>
<feature type="transmembrane region" description="Helical" evidence="5">
    <location>
        <begin position="83"/>
        <end position="105"/>
    </location>
</feature>
<feature type="transmembrane region" description="Helical" evidence="5">
    <location>
        <begin position="150"/>
        <end position="168"/>
    </location>
</feature>
<dbReference type="PANTHER" id="PTHR48022">
    <property type="entry name" value="PLASTIDIC GLUCOSE TRANSPORTER 4"/>
    <property type="match status" value="1"/>
</dbReference>
<comment type="subcellular location">
    <subcellularLocation>
        <location evidence="1">Membrane</location>
        <topology evidence="1">Multi-pass membrane protein</topology>
    </subcellularLocation>
</comment>
<dbReference type="Gene3D" id="1.20.1250.20">
    <property type="entry name" value="MFS general substrate transporter like domains"/>
    <property type="match status" value="1"/>
</dbReference>
<reference evidence="6 7" key="1">
    <citation type="journal article" date="2021" name="BMC Genomics">
        <title>Telomere-to-telomere genome assembly of asparaginase-producing Trichoderma simmonsii.</title>
        <authorList>
            <person name="Chung D."/>
            <person name="Kwon Y.M."/>
            <person name="Yang Y."/>
        </authorList>
    </citation>
    <scope>NUCLEOTIDE SEQUENCE [LARGE SCALE GENOMIC DNA]</scope>
    <source>
        <strain evidence="6 7">GH-Sj1</strain>
    </source>
</reference>
<dbReference type="InterPro" id="IPR005828">
    <property type="entry name" value="MFS_sugar_transport-like"/>
</dbReference>
<evidence type="ECO:0000256" key="3">
    <source>
        <dbReference type="ARBA" id="ARBA00022989"/>
    </source>
</evidence>
<evidence type="ECO:0000256" key="5">
    <source>
        <dbReference type="SAM" id="Phobius"/>
    </source>
</evidence>
<name>A0A8G0LPR9_9HYPO</name>